<dbReference type="RefSeq" id="WP_167999345.1">
    <property type="nucleotide sequence ID" value="NZ_JAATEO010000002.1"/>
</dbReference>
<dbReference type="Pfam" id="PF00067">
    <property type="entry name" value="p450"/>
    <property type="match status" value="1"/>
</dbReference>
<keyword evidence="2" id="KW-0560">Oxidoreductase</keyword>
<evidence type="ECO:0000256" key="1">
    <source>
        <dbReference type="ARBA" id="ARBA00010617"/>
    </source>
</evidence>
<dbReference type="InterPro" id="IPR002397">
    <property type="entry name" value="Cyt_P450_B"/>
</dbReference>
<evidence type="ECO:0000313" key="4">
    <source>
        <dbReference type="Proteomes" id="UP000783871"/>
    </source>
</evidence>
<dbReference type="EMBL" id="JAATEO010000002">
    <property type="protein sequence ID" value="NJP30928.1"/>
    <property type="molecule type" value="Genomic_DNA"/>
</dbReference>
<name>A0ABX0Z0A2_9ACTN</name>
<keyword evidence="2" id="KW-0349">Heme</keyword>
<protein>
    <submittedName>
        <fullName evidence="3">Cytochrome P450</fullName>
    </submittedName>
</protein>
<dbReference type="PANTHER" id="PTHR46696:SF1">
    <property type="entry name" value="CYTOCHROME P450 YJIB-RELATED"/>
    <property type="match status" value="1"/>
</dbReference>
<dbReference type="InterPro" id="IPR036396">
    <property type="entry name" value="Cyt_P450_sf"/>
</dbReference>
<proteinExistence type="inferred from homology"/>
<keyword evidence="2" id="KW-0479">Metal-binding</keyword>
<sequence>MVDVEQLLTRLYGDEGRQDPYPTYAGLHALGPITALPPRPEHRAIAAVAVGYDLVGAVLRDPEWYKQPPPGWAEQEILRTFQTSMMFVNPPDHGRMRHVFAGTFTPRRLGALEPVILRVADELLDAMADAGAGGTDFVADFAYPLPARVMAEFIGIPEADLSWYRERVDRIDEFLDVAGKTPQRLAAANTAGAELRAFYADLLAHRRRSPGTDLISGLVEAVDAGGIELTEDELISNLIVLFNASFVTTVYMFSNGLPLLLAHPEVAAALPGDPELTAGAVDEILRLEAPVHFLARAAPRDAVLGGVPIARDQNVLLVIAAANRDPARFPDPGRFDPRRSGPPSLAFGIGLHYCLGAAVSRLEGRLALPRLLSRFPRLRIEERPTYSGSLFLRGIDKLLVHTGGEERP</sequence>
<accession>A0ABX0Z0A2</accession>
<dbReference type="InterPro" id="IPR001128">
    <property type="entry name" value="Cyt_P450"/>
</dbReference>
<keyword evidence="2" id="KW-0503">Monooxygenase</keyword>
<evidence type="ECO:0000313" key="3">
    <source>
        <dbReference type="EMBL" id="NJP30928.1"/>
    </source>
</evidence>
<organism evidence="3 4">
    <name type="scientific">Micromonospora thermarum</name>
    <dbReference type="NCBI Taxonomy" id="2720024"/>
    <lineage>
        <taxon>Bacteria</taxon>
        <taxon>Bacillati</taxon>
        <taxon>Actinomycetota</taxon>
        <taxon>Actinomycetes</taxon>
        <taxon>Micromonosporales</taxon>
        <taxon>Micromonosporaceae</taxon>
        <taxon>Micromonospora</taxon>
    </lineage>
</organism>
<evidence type="ECO:0000256" key="2">
    <source>
        <dbReference type="RuleBase" id="RU000461"/>
    </source>
</evidence>
<dbReference type="SUPFAM" id="SSF48264">
    <property type="entry name" value="Cytochrome P450"/>
    <property type="match status" value="1"/>
</dbReference>
<dbReference type="Gene3D" id="1.10.630.10">
    <property type="entry name" value="Cytochrome P450"/>
    <property type="match status" value="1"/>
</dbReference>
<gene>
    <name evidence="3" type="ORF">HCJ94_02715</name>
</gene>
<dbReference type="Proteomes" id="UP000783871">
    <property type="component" value="Unassembled WGS sequence"/>
</dbReference>
<comment type="caution">
    <text evidence="3">The sequence shown here is derived from an EMBL/GenBank/DDBJ whole genome shotgun (WGS) entry which is preliminary data.</text>
</comment>
<dbReference type="PROSITE" id="PS00086">
    <property type="entry name" value="CYTOCHROME_P450"/>
    <property type="match status" value="1"/>
</dbReference>
<dbReference type="InterPro" id="IPR017972">
    <property type="entry name" value="Cyt_P450_CS"/>
</dbReference>
<keyword evidence="4" id="KW-1185">Reference proteome</keyword>
<reference evidence="3 4" key="1">
    <citation type="submission" date="2020-03" db="EMBL/GenBank/DDBJ databases">
        <title>WGS of actinomycetes isolated from Thailand.</title>
        <authorList>
            <person name="Thawai C."/>
        </authorList>
    </citation>
    <scope>NUCLEOTIDE SEQUENCE [LARGE SCALE GENOMIC DNA]</scope>
    <source>
        <strain evidence="3 4">HSS6-12</strain>
    </source>
</reference>
<dbReference type="PANTHER" id="PTHR46696">
    <property type="entry name" value="P450, PUTATIVE (EUROFUNG)-RELATED"/>
    <property type="match status" value="1"/>
</dbReference>
<dbReference type="CDD" id="cd20625">
    <property type="entry name" value="CYP164-like"/>
    <property type="match status" value="1"/>
</dbReference>
<keyword evidence="2" id="KW-0408">Iron</keyword>
<dbReference type="PRINTS" id="PR00359">
    <property type="entry name" value="BP450"/>
</dbReference>
<comment type="similarity">
    <text evidence="1 2">Belongs to the cytochrome P450 family.</text>
</comment>